<evidence type="ECO:0000313" key="1">
    <source>
        <dbReference type="EMBL" id="KKN25958.1"/>
    </source>
</evidence>
<gene>
    <name evidence="1" type="ORF">LCGC14_0879500</name>
</gene>
<reference evidence="1" key="1">
    <citation type="journal article" date="2015" name="Nature">
        <title>Complex archaea that bridge the gap between prokaryotes and eukaryotes.</title>
        <authorList>
            <person name="Spang A."/>
            <person name="Saw J.H."/>
            <person name="Jorgensen S.L."/>
            <person name="Zaremba-Niedzwiedzka K."/>
            <person name="Martijn J."/>
            <person name="Lind A.E."/>
            <person name="van Eijk R."/>
            <person name="Schleper C."/>
            <person name="Guy L."/>
            <person name="Ettema T.J."/>
        </authorList>
    </citation>
    <scope>NUCLEOTIDE SEQUENCE</scope>
</reference>
<organism evidence="1">
    <name type="scientific">marine sediment metagenome</name>
    <dbReference type="NCBI Taxonomy" id="412755"/>
    <lineage>
        <taxon>unclassified sequences</taxon>
        <taxon>metagenomes</taxon>
        <taxon>ecological metagenomes</taxon>
    </lineage>
</organism>
<accession>A0A0F9S9B9</accession>
<protein>
    <submittedName>
        <fullName evidence="1">Uncharacterized protein</fullName>
    </submittedName>
</protein>
<comment type="caution">
    <text evidence="1">The sequence shown here is derived from an EMBL/GenBank/DDBJ whole genome shotgun (WGS) entry which is preliminary data.</text>
</comment>
<sequence length="134" mass="15731">MKRFRIGARVDDERLYFEVRLYDTDEEMRAAYRRTTFFLPEQDDDTTCGRVCPVRNVNGERSRIGFIFLSRNYCGTRVVSHEMIHAALEFYRSLKGCSANFGKRCSPKEELLADIYEVLFTKMTRKLHALGVWA</sequence>
<name>A0A0F9S9B9_9ZZZZ</name>
<dbReference type="AlphaFoldDB" id="A0A0F9S9B9"/>
<proteinExistence type="predicted"/>
<dbReference type="EMBL" id="LAZR01002757">
    <property type="protein sequence ID" value="KKN25958.1"/>
    <property type="molecule type" value="Genomic_DNA"/>
</dbReference>